<dbReference type="PANTHER" id="PTHR43405">
    <property type="entry name" value="GLYCOSYL HYDROLASE DIGH"/>
    <property type="match status" value="1"/>
</dbReference>
<dbReference type="PANTHER" id="PTHR43405:SF1">
    <property type="entry name" value="GLYCOSYL HYDROLASE DIGH"/>
    <property type="match status" value="1"/>
</dbReference>
<proteinExistence type="predicted"/>
<protein>
    <recommendedName>
        <fullName evidence="1">DUF4015 domain-containing protein</fullName>
    </recommendedName>
</protein>
<dbReference type="RefSeq" id="WP_140595644.1">
    <property type="nucleotide sequence ID" value="NZ_VFWZ01000007.1"/>
</dbReference>
<dbReference type="Pfam" id="PF13200">
    <property type="entry name" value="DUF4015"/>
    <property type="match status" value="1"/>
</dbReference>
<dbReference type="InterPro" id="IPR052177">
    <property type="entry name" value="Divisome_Glycosyl_Hydrolase"/>
</dbReference>
<dbReference type="EMBL" id="VFWZ01000007">
    <property type="protein sequence ID" value="TPN83452.1"/>
    <property type="molecule type" value="Genomic_DNA"/>
</dbReference>
<organism evidence="2 3">
    <name type="scientific">Aquimarina algicola</name>
    <dbReference type="NCBI Taxonomy" id="2589995"/>
    <lineage>
        <taxon>Bacteria</taxon>
        <taxon>Pseudomonadati</taxon>
        <taxon>Bacteroidota</taxon>
        <taxon>Flavobacteriia</taxon>
        <taxon>Flavobacteriales</taxon>
        <taxon>Flavobacteriaceae</taxon>
        <taxon>Aquimarina</taxon>
    </lineage>
</organism>
<evidence type="ECO:0000313" key="2">
    <source>
        <dbReference type="EMBL" id="TPN83452.1"/>
    </source>
</evidence>
<feature type="domain" description="DUF4015" evidence="1">
    <location>
        <begin position="117"/>
        <end position="304"/>
    </location>
</feature>
<dbReference type="AlphaFoldDB" id="A0A504J4M5"/>
<accession>A0A504J4M5</accession>
<keyword evidence="3" id="KW-1185">Reference proteome</keyword>
<dbReference type="OrthoDB" id="100605at2"/>
<dbReference type="Proteomes" id="UP000315540">
    <property type="component" value="Unassembled WGS sequence"/>
</dbReference>
<evidence type="ECO:0000313" key="3">
    <source>
        <dbReference type="Proteomes" id="UP000315540"/>
    </source>
</evidence>
<sequence>MKLSRIIIVSILFVHIGCNTETKNEKQEVIQEIVKEQPQKEIKTKAFKYWTWFTVNDSLSTEDYKREFQKYKENGIDAILINTEANAKKLSVVTPIAKQAGLEVHAWMFTMNRPNDSIALQHPEWYSVSREGKSCYDTRPYIDYYQWLCPTRKESRNHVLSLVENLAQVEGVTSVHLDYIRYPDIFLPIGLLPKYNLVQDEELPEFDFCYCDVCLNTFEKQHHKNPKDFKNPAIDMEWKQFRLNQVKKVVDDAYAIAHKYDKILTAAVFPYPEMSDHMVRQRWDKWTVDMVLPMVYHNFYNEETDWIGYVTQQGVKDLKGKPVELHTGIYLPPMSPEEVSIAIQLAKDNGASGVSFFDGHAITDEQFKAIKASKSNIRN</sequence>
<name>A0A504J4M5_9FLAO</name>
<dbReference type="SUPFAM" id="SSF51445">
    <property type="entry name" value="(Trans)glycosidases"/>
    <property type="match status" value="1"/>
</dbReference>
<comment type="caution">
    <text evidence="2">The sequence shown here is derived from an EMBL/GenBank/DDBJ whole genome shotgun (WGS) entry which is preliminary data.</text>
</comment>
<dbReference type="InterPro" id="IPR017853">
    <property type="entry name" value="GH"/>
</dbReference>
<dbReference type="Gene3D" id="3.20.20.80">
    <property type="entry name" value="Glycosidases"/>
    <property type="match status" value="1"/>
</dbReference>
<dbReference type="InterPro" id="IPR025275">
    <property type="entry name" value="DUF4015"/>
</dbReference>
<evidence type="ECO:0000259" key="1">
    <source>
        <dbReference type="Pfam" id="PF13200"/>
    </source>
</evidence>
<reference evidence="2 3" key="1">
    <citation type="submission" date="2019-06" db="EMBL/GenBank/DDBJ databases">
        <authorList>
            <person name="Meng X."/>
        </authorList>
    </citation>
    <scope>NUCLEOTIDE SEQUENCE [LARGE SCALE GENOMIC DNA]</scope>
    <source>
        <strain evidence="2 3">M625</strain>
    </source>
</reference>
<gene>
    <name evidence="2" type="ORF">FHK87_19735</name>
</gene>